<feature type="region of interest" description="Disordered" evidence="1">
    <location>
        <begin position="170"/>
        <end position="212"/>
    </location>
</feature>
<proteinExistence type="predicted"/>
<evidence type="ECO:0000313" key="3">
    <source>
        <dbReference type="EMBL" id="PRX23394.1"/>
    </source>
</evidence>
<evidence type="ECO:0000313" key="4">
    <source>
        <dbReference type="Proteomes" id="UP000239415"/>
    </source>
</evidence>
<feature type="transmembrane region" description="Helical" evidence="2">
    <location>
        <begin position="135"/>
        <end position="157"/>
    </location>
</feature>
<feature type="compositionally biased region" description="Basic and acidic residues" evidence="1">
    <location>
        <begin position="202"/>
        <end position="212"/>
    </location>
</feature>
<dbReference type="EMBL" id="PVMZ01000003">
    <property type="protein sequence ID" value="PRX23394.1"/>
    <property type="molecule type" value="Genomic_DNA"/>
</dbReference>
<gene>
    <name evidence="3" type="ORF">CLV67_103141</name>
</gene>
<dbReference type="OrthoDB" id="5180668at2"/>
<evidence type="ECO:0000256" key="2">
    <source>
        <dbReference type="SAM" id="Phobius"/>
    </source>
</evidence>
<evidence type="ECO:0000256" key="1">
    <source>
        <dbReference type="SAM" id="MobiDB-lite"/>
    </source>
</evidence>
<sequence>MYTEQWPSYSPGAYEQAWTDSAYGTAGQYDHGYSTITVTARYFPLAFLLALVKPVLIIDGQPVRIGWNEPVVVPVTPGQHHVHVHTPYLLPRRMGKADLVVTAHPGRSVDLEYKSPLVVNARGALGSPPQKYPGMAAFIILMVLTLVLALCSAASTFSSLGLLSARQTAGSTATPAPSEDGVVPALPPLPTDGPGLPTSVPDRTRPAEAAGRPELRTGVPARRLAGPSFTAGDETTTKAFTGWPFAFRTPDGWDCRPQNDKRVADAKLYGCSDPNAGNGRGLIVVMLRPCPSGCGTAVQSALNGFWFAPTDRLRREDATTVFTESARGTTTGGYELYLSHFFVAGGRSGEPEWQVAVAAVAKSKDGRAQAQKVLNDILSQTS</sequence>
<keyword evidence="2" id="KW-0472">Membrane</keyword>
<dbReference type="AlphaFoldDB" id="A0A2T0KIQ4"/>
<accession>A0A2T0KIQ4</accession>
<comment type="caution">
    <text evidence="3">The sequence shown here is derived from an EMBL/GenBank/DDBJ whole genome shotgun (WGS) entry which is preliminary data.</text>
</comment>
<name>A0A2T0KIQ4_9ACTN</name>
<keyword evidence="2" id="KW-1133">Transmembrane helix</keyword>
<keyword evidence="4" id="KW-1185">Reference proteome</keyword>
<dbReference type="Proteomes" id="UP000239415">
    <property type="component" value="Unassembled WGS sequence"/>
</dbReference>
<keyword evidence="2" id="KW-0812">Transmembrane</keyword>
<protein>
    <submittedName>
        <fullName evidence="3">Uncharacterized protein</fullName>
    </submittedName>
</protein>
<dbReference type="RefSeq" id="WP_106316608.1">
    <property type="nucleotide sequence ID" value="NZ_BOMO01000041.1"/>
</dbReference>
<organism evidence="3 4">
    <name type="scientific">Actinoplanes italicus</name>
    <dbReference type="NCBI Taxonomy" id="113567"/>
    <lineage>
        <taxon>Bacteria</taxon>
        <taxon>Bacillati</taxon>
        <taxon>Actinomycetota</taxon>
        <taxon>Actinomycetes</taxon>
        <taxon>Micromonosporales</taxon>
        <taxon>Micromonosporaceae</taxon>
        <taxon>Actinoplanes</taxon>
    </lineage>
</organism>
<reference evidence="3 4" key="1">
    <citation type="submission" date="2018-03" db="EMBL/GenBank/DDBJ databases">
        <title>Genomic Encyclopedia of Archaeal and Bacterial Type Strains, Phase II (KMG-II): from individual species to whole genera.</title>
        <authorList>
            <person name="Goeker M."/>
        </authorList>
    </citation>
    <scope>NUCLEOTIDE SEQUENCE [LARGE SCALE GENOMIC DNA]</scope>
    <source>
        <strain evidence="3 4">DSM 43146</strain>
    </source>
</reference>